<feature type="compositionally biased region" description="Polar residues" evidence="3">
    <location>
        <begin position="186"/>
        <end position="202"/>
    </location>
</feature>
<gene>
    <name evidence="4" type="ORF">MKZ38_002379</name>
</gene>
<feature type="region of interest" description="Disordered" evidence="3">
    <location>
        <begin position="500"/>
        <end position="526"/>
    </location>
</feature>
<feature type="compositionally biased region" description="Basic and acidic residues" evidence="3">
    <location>
        <begin position="560"/>
        <end position="570"/>
    </location>
</feature>
<dbReference type="EMBL" id="JAKWBI020000016">
    <property type="protein sequence ID" value="KAJ2906300.1"/>
    <property type="molecule type" value="Genomic_DNA"/>
</dbReference>
<feature type="compositionally biased region" description="Basic and acidic residues" evidence="3">
    <location>
        <begin position="204"/>
        <end position="219"/>
    </location>
</feature>
<organism evidence="4 5">
    <name type="scientific">Zalerion maritima</name>
    <dbReference type="NCBI Taxonomy" id="339359"/>
    <lineage>
        <taxon>Eukaryota</taxon>
        <taxon>Fungi</taxon>
        <taxon>Dikarya</taxon>
        <taxon>Ascomycota</taxon>
        <taxon>Pezizomycotina</taxon>
        <taxon>Sordariomycetes</taxon>
        <taxon>Lulworthiomycetidae</taxon>
        <taxon>Lulworthiales</taxon>
        <taxon>Lulworthiaceae</taxon>
        <taxon>Zalerion</taxon>
    </lineage>
</organism>
<feature type="region of interest" description="Disordered" evidence="3">
    <location>
        <begin position="66"/>
        <end position="106"/>
    </location>
</feature>
<dbReference type="GO" id="GO:0035591">
    <property type="term" value="F:signaling adaptor activity"/>
    <property type="evidence" value="ECO:0007669"/>
    <property type="project" value="TreeGrafter"/>
</dbReference>
<dbReference type="GO" id="GO:0061499">
    <property type="term" value="C:outer plaque of mitotic spindle pole body"/>
    <property type="evidence" value="ECO:0007669"/>
    <property type="project" value="TreeGrafter"/>
</dbReference>
<feature type="compositionally biased region" description="Basic and acidic residues" evidence="3">
    <location>
        <begin position="146"/>
        <end position="160"/>
    </location>
</feature>
<sequence>MAQPAWLDDLSEDWPSQSETDVASRKPSVLTSSRYQSPRKQAQLGDHEESSVALSERSFSQINIPMGMRRPSKLVQTQSVRSVSAGSTGSVVHKDASPVKGDTPEWKRRLIHGQLDAGEQPDLFTGARTGLESIFQPPPPNNDPLPRNDEEFHLAHHHNDTTMPSSPPAFAVNRLEDEDDFESQEIQESPSVIRQRTQSTSAKKPREVRYMKADSEEPSKNSSFSIHKDQREVSGPADEPSSFSEIPLSALLRGATSSSATAMPPPPVPEAPQATEPSRQASNQSVVRNEDLSPIMMSPTKDKNGRIIFAPMTEVPATQLRSKLEKLRLNQLLLDSPVHVDGREGTENAESTEELMRLGAFINCQRGGRSAEGSFRHRLLSPCDTSDMLPEDSLQASTPKQFPSVRDGSTRSPAIPAAPYPSPEKGSRRSPLRDVASYGGFDIPCIKNSRLEISAELESALRSDPDAPQTPQSGHHGDVSANQFGSGKFDGYQFHEEVSYNSNPDESELGATDKENYSPEDKPARSRTTLKFDLSALSRYDFSVTSPAEHPGLVVHATPKKYDSGSEPKRPRSSPSKNPTPKRRRTLHESDVAYGQEQNLESRTSSYESVQHTHRRMQAVLGRKRKDARNGEPLQRADPQVLASRQILRPRNPTPRSSQRESQPLAELHINGDDSNIGDHSAISEQSASFAAPMRTPRAMARKPSIKTQDFLDEAEKIMAMIRNKARPAGLSSVEESELEGQSGQQEDSESFEDSSIEPLSRPPSREGRPLQRISTRQDDPELAQRLKRYEERSDMGDLITSSMRSLGLVKDAMAEAARVEREVNEVVENRSSRTAINAELEVVIASDPPNIRITSNPDLQMHGPDVHTNGSHGSSQASASSKGSESWKTIPPQNVSHLIPDQVGNMVLDRQHNMWVKRKGQKTPAPPSNPRNILPSEDSEDDPFASIPDLTVDMTLEMRNLRLSTAQKPDATEEERIQYAETPSPTQQRRARPASLKSSLKKPPIGRSPLHQDEARPPLLRNNETLLENDKEVEHEITIHEDRIKSSPPRRKNLTISFSSPIASIIRDAVRQESSGTDESVNSNNQWDASPDHGLPLNDVTNHSTRRAHFGSLSSNGGSLPQPKGTPVGSMRNASRRISLAGHHFIPRPVSRIEEREEESTAAARKKSMMSSVLTEEFSALIPNDESVVEEQEDESVNADESALVPAEKGASARANTSLSFMVTPAPNRTMSCPNPADAAPVISQCVGTLSLSPLSEFTINNGEQSMGLEVSYLVGGHRLVTGDGNKRVMSFTVKDLVNRIAEVVPFEPDWQDLRDLVLSKKSLASLHKLDQFCGGLVTLDASQNQLSQLDGVPPGIRNLKITDNRLTELTGWGHLMNLQYLDVSNNELKSLSALRGLVHLRDVKANHNLISSLEDLLFHDGIQTLRARGNLIEELDFEGTSMQHLVELDLEDNYIERIEHVEALTSLASLNLQGNKLKEFGTSRNTRQFQSLKYLKLSDNSVSTLDLSNFPALRLLHADRNDITTITGFNRAHRLDSLSLREQKSGELDVASILASAYEVRKLFISGNLLPSFNPQIDLLNLQYLEMANCGLESLPENLGQMCPNLRVLNANFNALDDLRGLRDVPRLKKLLVAGNRLEMEGEKVVGVLGDFPHLRELDVRDNPATLGFYAPVFGVSNGHSNGGGDDATTAMPMNMSLTKEKDAINGNAGGDGITESTTPGPFELPRGDKERDEKFASRLDRQTRMRRRLYEILLMGACQRLKCLDGLLAPRGVEGLRDAVWKGLVERGLLSNEGATTAMSGTTTTATQESMSSVVDGVNRTSQSTNTNSTKLQTKTKTRQEKVMATEHGTLYPIEEESKESLGSLASKRAAAMSGATVTVPEAEEDEDSIARSERWGAEDSFAG</sequence>
<feature type="compositionally biased region" description="Polar residues" evidence="3">
    <location>
        <begin position="1073"/>
        <end position="1089"/>
    </location>
</feature>
<name>A0AAD5RXA7_9PEZI</name>
<dbReference type="InterPro" id="IPR003591">
    <property type="entry name" value="Leu-rich_rpt_typical-subtyp"/>
</dbReference>
<feature type="region of interest" description="Disordered" evidence="3">
    <location>
        <begin position="130"/>
        <end position="299"/>
    </location>
</feature>
<keyword evidence="2" id="KW-0677">Repeat</keyword>
<accession>A0AAD5RXA7</accession>
<dbReference type="InterPro" id="IPR001611">
    <property type="entry name" value="Leu-rich_rpt"/>
</dbReference>
<dbReference type="SUPFAM" id="SSF52058">
    <property type="entry name" value="L domain-like"/>
    <property type="match status" value="1"/>
</dbReference>
<feature type="compositionally biased region" description="Polar residues" evidence="3">
    <location>
        <begin position="74"/>
        <end position="90"/>
    </location>
</feature>
<keyword evidence="1" id="KW-0433">Leucine-rich repeat</keyword>
<feature type="compositionally biased region" description="Polar residues" evidence="3">
    <location>
        <begin position="278"/>
        <end position="287"/>
    </location>
</feature>
<dbReference type="GO" id="GO:1902412">
    <property type="term" value="P:regulation of mitotic cytokinesis"/>
    <property type="evidence" value="ECO:0007669"/>
    <property type="project" value="TreeGrafter"/>
</dbReference>
<feature type="region of interest" description="Disordered" evidence="3">
    <location>
        <begin position="729"/>
        <end position="783"/>
    </location>
</feature>
<feature type="region of interest" description="Disordered" evidence="3">
    <location>
        <begin position="860"/>
        <end position="901"/>
    </location>
</feature>
<feature type="compositionally biased region" description="Polar residues" evidence="3">
    <location>
        <begin position="596"/>
        <end position="610"/>
    </location>
</feature>
<dbReference type="GO" id="GO:0031028">
    <property type="term" value="P:septation initiation signaling"/>
    <property type="evidence" value="ECO:0007669"/>
    <property type="project" value="TreeGrafter"/>
</dbReference>
<dbReference type="PROSITE" id="PS51450">
    <property type="entry name" value="LRR"/>
    <property type="match status" value="2"/>
</dbReference>
<feature type="region of interest" description="Disordered" evidence="3">
    <location>
        <begin position="918"/>
        <end position="948"/>
    </location>
</feature>
<feature type="region of interest" description="Disordered" evidence="3">
    <location>
        <begin position="386"/>
        <end position="433"/>
    </location>
</feature>
<feature type="compositionally biased region" description="Polar residues" evidence="3">
    <location>
        <begin position="29"/>
        <end position="40"/>
    </location>
</feature>
<reference evidence="4" key="1">
    <citation type="submission" date="2022-07" db="EMBL/GenBank/DDBJ databases">
        <title>Draft genome sequence of Zalerion maritima ATCC 34329, a (micro)plastics degrading marine fungus.</title>
        <authorList>
            <person name="Paco A."/>
            <person name="Goncalves M.F.M."/>
            <person name="Rocha-Santos T.A.P."/>
            <person name="Alves A."/>
        </authorList>
    </citation>
    <scope>NUCLEOTIDE SEQUENCE</scope>
    <source>
        <strain evidence="4">ATCC 34329</strain>
    </source>
</reference>
<feature type="region of interest" description="Disordered" evidence="3">
    <location>
        <begin position="1820"/>
        <end position="1842"/>
    </location>
</feature>
<feature type="region of interest" description="Disordered" evidence="3">
    <location>
        <begin position="1"/>
        <end position="53"/>
    </location>
</feature>
<feature type="compositionally biased region" description="Low complexity" evidence="3">
    <location>
        <begin position="871"/>
        <end position="887"/>
    </location>
</feature>
<evidence type="ECO:0000256" key="1">
    <source>
        <dbReference type="ARBA" id="ARBA00022614"/>
    </source>
</evidence>
<feature type="compositionally biased region" description="Basic and acidic residues" evidence="3">
    <location>
        <begin position="1892"/>
        <end position="1901"/>
    </location>
</feature>
<dbReference type="SMART" id="SM00365">
    <property type="entry name" value="LRR_SD22"/>
    <property type="match status" value="4"/>
</dbReference>
<evidence type="ECO:0000313" key="4">
    <source>
        <dbReference type="EMBL" id="KAJ2906300.1"/>
    </source>
</evidence>
<evidence type="ECO:0000313" key="5">
    <source>
        <dbReference type="Proteomes" id="UP001201980"/>
    </source>
</evidence>
<feature type="compositionally biased region" description="Basic and acidic residues" evidence="3">
    <location>
        <begin position="764"/>
        <end position="783"/>
    </location>
</feature>
<feature type="region of interest" description="Disordered" evidence="3">
    <location>
        <begin position="551"/>
        <end position="708"/>
    </location>
</feature>
<feature type="region of interest" description="Disordered" evidence="3">
    <location>
        <begin position="1876"/>
        <end position="1907"/>
    </location>
</feature>
<dbReference type="Gene3D" id="3.80.10.10">
    <property type="entry name" value="Ribonuclease Inhibitor"/>
    <property type="match status" value="2"/>
</dbReference>
<protein>
    <recommendedName>
        <fullName evidence="6">Septation initiation network scaffold protein cdc11</fullName>
    </recommendedName>
</protein>
<feature type="compositionally biased region" description="Low complexity" evidence="3">
    <location>
        <begin position="730"/>
        <end position="746"/>
    </location>
</feature>
<feature type="compositionally biased region" description="Acidic residues" evidence="3">
    <location>
        <begin position="176"/>
        <end position="185"/>
    </location>
</feature>
<dbReference type="PANTHER" id="PTHR47566">
    <property type="match status" value="1"/>
</dbReference>
<dbReference type="Proteomes" id="UP001201980">
    <property type="component" value="Unassembled WGS sequence"/>
</dbReference>
<feature type="region of interest" description="Disordered" evidence="3">
    <location>
        <begin position="965"/>
        <end position="1027"/>
    </location>
</feature>
<proteinExistence type="predicted"/>
<evidence type="ECO:0000256" key="3">
    <source>
        <dbReference type="SAM" id="MobiDB-lite"/>
    </source>
</evidence>
<dbReference type="SMART" id="SM00369">
    <property type="entry name" value="LRR_TYP"/>
    <property type="match status" value="6"/>
</dbReference>
<feature type="compositionally biased region" description="Basic and acidic residues" evidence="3">
    <location>
        <begin position="511"/>
        <end position="524"/>
    </location>
</feature>
<feature type="region of interest" description="Disordered" evidence="3">
    <location>
        <begin position="1071"/>
        <end position="1132"/>
    </location>
</feature>
<keyword evidence="5" id="KW-1185">Reference proteome</keyword>
<dbReference type="PANTHER" id="PTHR47566:SF1">
    <property type="entry name" value="PROTEIN NUD1"/>
    <property type="match status" value="1"/>
</dbReference>
<evidence type="ECO:0000256" key="2">
    <source>
        <dbReference type="ARBA" id="ARBA00022737"/>
    </source>
</evidence>
<feature type="compositionally biased region" description="Low complexity" evidence="3">
    <location>
        <begin position="1824"/>
        <end position="1838"/>
    </location>
</feature>
<feature type="compositionally biased region" description="Basic and acidic residues" evidence="3">
    <location>
        <begin position="92"/>
        <end position="106"/>
    </location>
</feature>
<dbReference type="InterPro" id="IPR032675">
    <property type="entry name" value="LRR_dom_sf"/>
</dbReference>
<dbReference type="SMART" id="SM00364">
    <property type="entry name" value="LRR_BAC"/>
    <property type="match status" value="3"/>
</dbReference>
<evidence type="ECO:0008006" key="6">
    <source>
        <dbReference type="Google" id="ProtNLM"/>
    </source>
</evidence>
<feature type="compositionally biased region" description="Acidic residues" evidence="3">
    <location>
        <begin position="747"/>
        <end position="756"/>
    </location>
</feature>
<dbReference type="InterPro" id="IPR052574">
    <property type="entry name" value="CDIRP"/>
</dbReference>
<feature type="compositionally biased region" description="Basic residues" evidence="3">
    <location>
        <begin position="612"/>
        <end position="627"/>
    </location>
</feature>
<comment type="caution">
    <text evidence="4">The sequence shown here is derived from an EMBL/GenBank/DDBJ whole genome shotgun (WGS) entry which is preliminary data.</text>
</comment>
<feature type="region of interest" description="Disordered" evidence="3">
    <location>
        <begin position="461"/>
        <end position="488"/>
    </location>
</feature>